<sequence>MTHKELISEMAQRLGLSQSKVSDLLDATVCELNEKLSENTQIFIPHFGVFETRKRSERISVNPQTQQRYLVPPSIVATFKPASGIKEQLKTMEEDGK</sequence>
<dbReference type="PANTHER" id="PTHR33175">
    <property type="entry name" value="DNA-BINDING PROTEIN HU"/>
    <property type="match status" value="1"/>
</dbReference>
<dbReference type="GO" id="GO:0030527">
    <property type="term" value="F:structural constituent of chromatin"/>
    <property type="evidence" value="ECO:0007669"/>
    <property type="project" value="InterPro"/>
</dbReference>
<dbReference type="Gene3D" id="4.10.520.10">
    <property type="entry name" value="IHF-like DNA-binding proteins"/>
    <property type="match status" value="1"/>
</dbReference>
<organism evidence="2">
    <name type="scientific">bioreactor metagenome</name>
    <dbReference type="NCBI Taxonomy" id="1076179"/>
    <lineage>
        <taxon>unclassified sequences</taxon>
        <taxon>metagenomes</taxon>
        <taxon>ecological metagenomes</taxon>
    </lineage>
</organism>
<dbReference type="InterPro" id="IPR000119">
    <property type="entry name" value="Hist_DNA-bd"/>
</dbReference>
<accession>A0A644Z591</accession>
<comment type="caution">
    <text evidence="2">The sequence shown here is derived from an EMBL/GenBank/DDBJ whole genome shotgun (WGS) entry which is preliminary data.</text>
</comment>
<dbReference type="EMBL" id="VSSQ01007493">
    <property type="protein sequence ID" value="MPM36085.1"/>
    <property type="molecule type" value="Genomic_DNA"/>
</dbReference>
<evidence type="ECO:0000313" key="2">
    <source>
        <dbReference type="EMBL" id="MPM36085.1"/>
    </source>
</evidence>
<dbReference type="GO" id="GO:0005829">
    <property type="term" value="C:cytosol"/>
    <property type="evidence" value="ECO:0007669"/>
    <property type="project" value="TreeGrafter"/>
</dbReference>
<evidence type="ECO:0000256" key="1">
    <source>
        <dbReference type="ARBA" id="ARBA00023125"/>
    </source>
</evidence>
<name>A0A644Z591_9ZZZZ</name>
<dbReference type="CDD" id="cd13832">
    <property type="entry name" value="IHF"/>
    <property type="match status" value="1"/>
</dbReference>
<dbReference type="SUPFAM" id="SSF47729">
    <property type="entry name" value="IHF-like DNA-binding proteins"/>
    <property type="match status" value="1"/>
</dbReference>
<dbReference type="PANTHER" id="PTHR33175:SF3">
    <property type="entry name" value="DNA-BINDING PROTEIN HU-BETA"/>
    <property type="match status" value="1"/>
</dbReference>
<dbReference type="AlphaFoldDB" id="A0A644Z591"/>
<dbReference type="InterPro" id="IPR010992">
    <property type="entry name" value="IHF-like_DNA-bd_dom_sf"/>
</dbReference>
<protein>
    <submittedName>
        <fullName evidence="2">DNA-binding protein HU</fullName>
    </submittedName>
</protein>
<keyword evidence="1 2" id="KW-0238">DNA-binding</keyword>
<dbReference type="Pfam" id="PF00216">
    <property type="entry name" value="Bac_DNA_binding"/>
    <property type="match status" value="1"/>
</dbReference>
<reference evidence="2" key="1">
    <citation type="submission" date="2019-08" db="EMBL/GenBank/DDBJ databases">
        <authorList>
            <person name="Kucharzyk K."/>
            <person name="Murdoch R.W."/>
            <person name="Higgins S."/>
            <person name="Loffler F."/>
        </authorList>
    </citation>
    <scope>NUCLEOTIDE SEQUENCE</scope>
</reference>
<dbReference type="GO" id="GO:0003677">
    <property type="term" value="F:DNA binding"/>
    <property type="evidence" value="ECO:0007669"/>
    <property type="project" value="UniProtKB-KW"/>
</dbReference>
<gene>
    <name evidence="2" type="ORF">SDC9_82680</name>
</gene>
<dbReference type="SMART" id="SM00411">
    <property type="entry name" value="BHL"/>
    <property type="match status" value="1"/>
</dbReference>
<proteinExistence type="predicted"/>